<protein>
    <submittedName>
        <fullName evidence="3">P-loop containing nucleoside triphosphate hydrolase protein</fullName>
    </submittedName>
</protein>
<dbReference type="OrthoDB" id="20872at2759"/>
<dbReference type="Pfam" id="PF13374">
    <property type="entry name" value="TPR_10"/>
    <property type="match status" value="1"/>
</dbReference>
<dbReference type="GeneID" id="54479037"/>
<dbReference type="Pfam" id="PF25000">
    <property type="entry name" value="DUF7779"/>
    <property type="match status" value="1"/>
</dbReference>
<dbReference type="SUPFAM" id="SSF52540">
    <property type="entry name" value="P-loop containing nucleoside triphosphate hydrolases"/>
    <property type="match status" value="1"/>
</dbReference>
<feature type="domain" description="DUF7779" evidence="2">
    <location>
        <begin position="313"/>
        <end position="386"/>
    </location>
</feature>
<dbReference type="GO" id="GO:0016787">
    <property type="term" value="F:hydrolase activity"/>
    <property type="evidence" value="ECO:0007669"/>
    <property type="project" value="UniProtKB-KW"/>
</dbReference>
<evidence type="ECO:0000256" key="1">
    <source>
        <dbReference type="SAM" id="MobiDB-lite"/>
    </source>
</evidence>
<keyword evidence="4" id="KW-1185">Reference proteome</keyword>
<dbReference type="Pfam" id="PF13424">
    <property type="entry name" value="TPR_12"/>
    <property type="match status" value="2"/>
</dbReference>
<dbReference type="PANTHER" id="PTHR46082">
    <property type="entry name" value="ATP/GTP-BINDING PROTEIN-RELATED"/>
    <property type="match status" value="1"/>
</dbReference>
<evidence type="ECO:0000313" key="3">
    <source>
        <dbReference type="EMBL" id="KAF2486329.1"/>
    </source>
</evidence>
<dbReference type="PANTHER" id="PTHR46082:SF6">
    <property type="entry name" value="AAA+ ATPASE DOMAIN-CONTAINING PROTEIN-RELATED"/>
    <property type="match status" value="1"/>
</dbReference>
<reference evidence="3" key="1">
    <citation type="journal article" date="2020" name="Stud. Mycol.">
        <title>101 Dothideomycetes genomes: a test case for predicting lifestyles and emergence of pathogens.</title>
        <authorList>
            <person name="Haridas S."/>
            <person name="Albert R."/>
            <person name="Binder M."/>
            <person name="Bloem J."/>
            <person name="Labutti K."/>
            <person name="Salamov A."/>
            <person name="Andreopoulos B."/>
            <person name="Baker S."/>
            <person name="Barry K."/>
            <person name="Bills G."/>
            <person name="Bluhm B."/>
            <person name="Cannon C."/>
            <person name="Castanera R."/>
            <person name="Culley D."/>
            <person name="Daum C."/>
            <person name="Ezra D."/>
            <person name="Gonzalez J."/>
            <person name="Henrissat B."/>
            <person name="Kuo A."/>
            <person name="Liang C."/>
            <person name="Lipzen A."/>
            <person name="Lutzoni F."/>
            <person name="Magnuson J."/>
            <person name="Mondo S."/>
            <person name="Nolan M."/>
            <person name="Ohm R."/>
            <person name="Pangilinan J."/>
            <person name="Park H.-J."/>
            <person name="Ramirez L."/>
            <person name="Alfaro M."/>
            <person name="Sun H."/>
            <person name="Tritt A."/>
            <person name="Yoshinaga Y."/>
            <person name="Zwiers L.-H."/>
            <person name="Turgeon B."/>
            <person name="Goodwin S."/>
            <person name="Spatafora J."/>
            <person name="Crous P."/>
            <person name="Grigoriev I."/>
        </authorList>
    </citation>
    <scope>NUCLEOTIDE SEQUENCE</scope>
    <source>
        <strain evidence="3">CBS 113389</strain>
    </source>
</reference>
<feature type="region of interest" description="Disordered" evidence="1">
    <location>
        <begin position="28"/>
        <end position="49"/>
    </location>
</feature>
<feature type="compositionally biased region" description="Basic and acidic residues" evidence="1">
    <location>
        <begin position="29"/>
        <end position="40"/>
    </location>
</feature>
<dbReference type="InterPro" id="IPR027417">
    <property type="entry name" value="P-loop_NTPase"/>
</dbReference>
<accession>A0A6A6Q2U5</accession>
<dbReference type="RefSeq" id="XP_033592898.1">
    <property type="nucleotide sequence ID" value="XM_033738035.1"/>
</dbReference>
<gene>
    <name evidence="3" type="ORF">BDY17DRAFT_343245</name>
</gene>
<dbReference type="Gene3D" id="1.25.40.10">
    <property type="entry name" value="Tetratricopeptide repeat domain"/>
    <property type="match status" value="2"/>
</dbReference>
<dbReference type="InterPro" id="IPR053137">
    <property type="entry name" value="NLR-like"/>
</dbReference>
<keyword evidence="3" id="KW-0378">Hydrolase</keyword>
<evidence type="ECO:0000259" key="2">
    <source>
        <dbReference type="Pfam" id="PF25000"/>
    </source>
</evidence>
<dbReference type="EMBL" id="MU001632">
    <property type="protein sequence ID" value="KAF2486329.1"/>
    <property type="molecule type" value="Genomic_DNA"/>
</dbReference>
<name>A0A6A6Q2U5_9PEZI</name>
<dbReference type="Proteomes" id="UP000799767">
    <property type="component" value="Unassembled WGS sequence"/>
</dbReference>
<dbReference type="Gene3D" id="3.40.50.300">
    <property type="entry name" value="P-loop containing nucleotide triphosphate hydrolases"/>
    <property type="match status" value="1"/>
</dbReference>
<proteinExistence type="predicted"/>
<dbReference type="InterPro" id="IPR056681">
    <property type="entry name" value="DUF7779"/>
</dbReference>
<dbReference type="InterPro" id="IPR011990">
    <property type="entry name" value="TPR-like_helical_dom_sf"/>
</dbReference>
<dbReference type="SUPFAM" id="SSF48452">
    <property type="entry name" value="TPR-like"/>
    <property type="match status" value="2"/>
</dbReference>
<sequence length="771" mass="87161">MAGASTSVSFGGSNTGFLVGVNSGSIQHNEFHLPPERPESRPQPSTNVPFRRNRNFVERAGLLDQLDKRLSIAGGRVALVGLGGIGKTQQAVEYTYRVRQRSPDTWVHWINATSRAQFEQSIRSIADRARIEWRDDPNADVSQLFRVWLEDTRNDRWLVILDNADDAGFLVERPPAEQGLVTRSLFDCLPVCEHGAVLITSRSRSAALKLVEHDEIVRIDPMHEEGAVVLLGQKLGDDTEIAPLKELAAALEYIPLAMIQAASYIKRREWRSSVQDYLRELQRSDESQTMLLDGETDTVVMRTWLVSFEHISRTRKSAADLLSIMSLCDRQGIPELLLRGQDNAEKRRKFDEDIEALLGFSFIGAQVSSDGTTFEMHRLVQLATRKWRAAWSELNGDVEAFVCKLDDTFPLGAKDGENWDACQAWLPHVKSAMGFAPDSRDGRLRWASAMSKAAEYASSKGGIFMWSQATEMTERCWETRKALLGEQHRDTLVSMRVLADCYAWNGEYKKSAAVREQCLKMQESTLGERHRETLLTMSAIARAHNDLGDYERAKHMAERCWKIARKEFGENDGQTLQAMTRLAWSYHCLGDDRTAAELGERCCEMAAKELGEEHIITLDSMGALAVFYSALGESRKAVEMGEQCLKIRIERFGEDHPTTLLAMMNLADYYYHLGDSRKAIVTGERCWEMQKRKQGDNHPGTLGTMGNLAVYLRADGQIAPATLLLEDCVARSTAKLGSDYPITEMRVSLLKEWQQPTPRQRLRDRFRRMLK</sequence>
<dbReference type="NCBIfam" id="NF040586">
    <property type="entry name" value="FxSxx_TPR"/>
    <property type="match status" value="1"/>
</dbReference>
<dbReference type="AlphaFoldDB" id="A0A6A6Q2U5"/>
<organism evidence="3 4">
    <name type="scientific">Neohortaea acidophila</name>
    <dbReference type="NCBI Taxonomy" id="245834"/>
    <lineage>
        <taxon>Eukaryota</taxon>
        <taxon>Fungi</taxon>
        <taxon>Dikarya</taxon>
        <taxon>Ascomycota</taxon>
        <taxon>Pezizomycotina</taxon>
        <taxon>Dothideomycetes</taxon>
        <taxon>Dothideomycetidae</taxon>
        <taxon>Mycosphaerellales</taxon>
        <taxon>Teratosphaeriaceae</taxon>
        <taxon>Neohortaea</taxon>
    </lineage>
</organism>
<evidence type="ECO:0000313" key="4">
    <source>
        <dbReference type="Proteomes" id="UP000799767"/>
    </source>
</evidence>